<reference evidence="10" key="1">
    <citation type="journal article" date="2011" name="Mitochondrion">
        <title>DNA packaging proteins Glom and Glom2 coordinately organize the mitochondrial nucleoid of Physarum polycephalum.</title>
        <authorList>
            <person name="Itoh K."/>
            <person name="Izumi A."/>
            <person name="Mori T."/>
            <person name="Dohmae N."/>
            <person name="Yui R."/>
            <person name="Maeda-Sano K."/>
            <person name="Shirai Y."/>
            <person name="Kanaoka M.M."/>
            <person name="Kuroiwa T."/>
            <person name="Higashiyama T."/>
            <person name="Sugita M."/>
            <person name="Murakami-Murofushi K."/>
            <person name="Kawano S."/>
            <person name="Sasaki N."/>
        </authorList>
    </citation>
    <scope>NUCLEOTIDE SEQUENCE</scope>
</reference>
<dbReference type="PANTHER" id="PTHR31404:SF0">
    <property type="entry name" value="MITOCHONDRIAL GENOME MAINTENANCE PROTEIN MGM101"/>
    <property type="match status" value="1"/>
</dbReference>
<evidence type="ECO:0000256" key="9">
    <source>
        <dbReference type="SAM" id="MobiDB-lite"/>
    </source>
</evidence>
<protein>
    <submittedName>
        <fullName evidence="10">Mgm101-like mitochondrial DNA packaging protein Glom2</fullName>
    </submittedName>
</protein>
<sequence>MYTRVARVCIQRASSRGPCFTSARSAPLLTTQPKLNFIQARSYTTETEVAFPVEAPNAYPTRTSDDRPKIYDGIAQEPFGTEIASVLMAPIDPMDIEIKPDGLIYLPEIRYRRILNRAFGPGAWALLPISPPIVERTNLIRTYALYCHGRFVSEATGEQPFFEGVASTATAAEAAKSNALVRCCKDLGIGSELWDPQFIFDWKKKYSVEVQCSNMKNTNDRRRLWRRKDRPPFEWPWKEIRAFTTTSQPKMPLETGVDKFGLQIAIEDAQAPVPDLEEQAIPQQPQHTQYTQQPQGQQAYSQQGRQPQAHQSQQPYRGNKQQQAFTALPPPPPPLTITPPPPPPPPPGVTPPPPSPAPTKTDKKTAAPPAAEKKGKKAQAAPAAPEPSGLSWDLDAPVHQVYKKFQGKTWKDMLNIKAMGYLGWAAANFQGPPQQDAIGFLSYVEANGGLDALVAKLS</sequence>
<dbReference type="AlphaFoldDB" id="F7IX64"/>
<evidence type="ECO:0000256" key="4">
    <source>
        <dbReference type="ARBA" id="ARBA00022946"/>
    </source>
</evidence>
<evidence type="ECO:0000256" key="5">
    <source>
        <dbReference type="ARBA" id="ARBA00023125"/>
    </source>
</evidence>
<keyword evidence="6" id="KW-0496">Mitochondrion</keyword>
<keyword evidence="8" id="KW-1135">Mitochondrion nucleoid</keyword>
<evidence type="ECO:0000256" key="8">
    <source>
        <dbReference type="ARBA" id="ARBA00023271"/>
    </source>
</evidence>
<organism evidence="10">
    <name type="scientific">Physarum polycephalum</name>
    <name type="common">Many-headed slime mold</name>
    <name type="synonym">Badhamia polycephala</name>
    <dbReference type="NCBI Taxonomy" id="5791"/>
    <lineage>
        <taxon>Eukaryota</taxon>
        <taxon>Amoebozoa</taxon>
        <taxon>Evosea</taxon>
        <taxon>Eumycetozoa</taxon>
        <taxon>Myxogastria</taxon>
        <taxon>Myxogastromycetidae</taxon>
        <taxon>Physariida</taxon>
        <taxon>Physaraceae</taxon>
        <taxon>Physarum</taxon>
    </lineage>
</organism>
<feature type="compositionally biased region" description="Pro residues" evidence="9">
    <location>
        <begin position="328"/>
        <end position="357"/>
    </location>
</feature>
<comment type="similarity">
    <text evidence="2">Belongs to the MGM101 family.</text>
</comment>
<feature type="compositionally biased region" description="Low complexity" evidence="9">
    <location>
        <begin position="282"/>
        <end position="309"/>
    </location>
</feature>
<dbReference type="GO" id="GO:0036297">
    <property type="term" value="P:interstrand cross-link repair"/>
    <property type="evidence" value="ECO:0007669"/>
    <property type="project" value="TreeGrafter"/>
</dbReference>
<dbReference type="GO" id="GO:0000725">
    <property type="term" value="P:recombinational repair"/>
    <property type="evidence" value="ECO:0007669"/>
    <property type="project" value="TreeGrafter"/>
</dbReference>
<dbReference type="PANTHER" id="PTHR31404">
    <property type="entry name" value="MITOCHONDRIAL GENOME MAINTENANCE PROTEIN MGM101"/>
    <property type="match status" value="1"/>
</dbReference>
<evidence type="ECO:0000256" key="6">
    <source>
        <dbReference type="ARBA" id="ARBA00023128"/>
    </source>
</evidence>
<dbReference type="Pfam" id="PF06420">
    <property type="entry name" value="Mgm101p"/>
    <property type="match status" value="1"/>
</dbReference>
<accession>F7IX64</accession>
<gene>
    <name evidence="10" type="primary">Glom2</name>
</gene>
<proteinExistence type="evidence at transcript level"/>
<dbReference type="InterPro" id="IPR009446">
    <property type="entry name" value="Mgm101"/>
</dbReference>
<dbReference type="GO" id="GO:0003697">
    <property type="term" value="F:single-stranded DNA binding"/>
    <property type="evidence" value="ECO:0007669"/>
    <property type="project" value="InterPro"/>
</dbReference>
<feature type="compositionally biased region" description="Low complexity" evidence="9">
    <location>
        <begin position="378"/>
        <end position="387"/>
    </location>
</feature>
<comment type="subcellular location">
    <subcellularLocation>
        <location evidence="1">Mitochondrion matrix</location>
        <location evidence="1">Mitochondrion nucleoid</location>
    </subcellularLocation>
</comment>
<evidence type="ECO:0000256" key="1">
    <source>
        <dbReference type="ARBA" id="ARBA00004436"/>
    </source>
</evidence>
<name>F7IX64_PHYPO</name>
<evidence type="ECO:0000256" key="2">
    <source>
        <dbReference type="ARBA" id="ARBA00007053"/>
    </source>
</evidence>
<evidence type="ECO:0000313" key="10">
    <source>
        <dbReference type="EMBL" id="BAK48743.1"/>
    </source>
</evidence>
<dbReference type="EMBL" id="AB537161">
    <property type="protein sequence ID" value="BAK48743.1"/>
    <property type="molecule type" value="mRNA"/>
</dbReference>
<feature type="region of interest" description="Disordered" evidence="9">
    <location>
        <begin position="282"/>
        <end position="392"/>
    </location>
</feature>
<evidence type="ECO:0000256" key="3">
    <source>
        <dbReference type="ARBA" id="ARBA00022763"/>
    </source>
</evidence>
<keyword evidence="4" id="KW-0809">Transit peptide</keyword>
<keyword evidence="5" id="KW-0238">DNA-binding</keyword>
<keyword evidence="3" id="KW-0227">DNA damage</keyword>
<feature type="compositionally biased region" description="Polar residues" evidence="9">
    <location>
        <begin position="310"/>
        <end position="325"/>
    </location>
</feature>
<evidence type="ECO:0000256" key="7">
    <source>
        <dbReference type="ARBA" id="ARBA00023204"/>
    </source>
</evidence>
<keyword evidence="7" id="KW-0234">DNA repair</keyword>
<dbReference type="GO" id="GO:0000262">
    <property type="term" value="C:mitochondrial chromosome"/>
    <property type="evidence" value="ECO:0007669"/>
    <property type="project" value="InterPro"/>
</dbReference>